<evidence type="ECO:0008006" key="3">
    <source>
        <dbReference type="Google" id="ProtNLM"/>
    </source>
</evidence>
<dbReference type="Proteomes" id="UP001500713">
    <property type="component" value="Unassembled WGS sequence"/>
</dbReference>
<gene>
    <name evidence="1" type="ORF">GCM10009096_16340</name>
</gene>
<protein>
    <recommendedName>
        <fullName evidence="3">Conjugal transfer protein TraD</fullName>
    </recommendedName>
</protein>
<dbReference type="Pfam" id="PF06412">
    <property type="entry name" value="TraD"/>
    <property type="match status" value="1"/>
</dbReference>
<dbReference type="InterPro" id="IPR009444">
    <property type="entry name" value="Conjugal_tfr_TraD_a-type"/>
</dbReference>
<sequence length="64" mass="6984">MRKPRDIDAELQALSDKAKLLKARKVQQLGELVIATQADRLDADILAGVLLTAVQNKDASQQEA</sequence>
<name>A0ABN1AFU6_9SPHN</name>
<proteinExistence type="predicted"/>
<accession>A0ABN1AFU6</accession>
<dbReference type="EMBL" id="BAAAEM010000002">
    <property type="protein sequence ID" value="GAA0475398.1"/>
    <property type="molecule type" value="Genomic_DNA"/>
</dbReference>
<keyword evidence="2" id="KW-1185">Reference proteome</keyword>
<evidence type="ECO:0000313" key="1">
    <source>
        <dbReference type="EMBL" id="GAA0475398.1"/>
    </source>
</evidence>
<organism evidence="1 2">
    <name type="scientific">Parasphingorhabdus litoris</name>
    <dbReference type="NCBI Taxonomy" id="394733"/>
    <lineage>
        <taxon>Bacteria</taxon>
        <taxon>Pseudomonadati</taxon>
        <taxon>Pseudomonadota</taxon>
        <taxon>Alphaproteobacteria</taxon>
        <taxon>Sphingomonadales</taxon>
        <taxon>Sphingomonadaceae</taxon>
        <taxon>Parasphingorhabdus</taxon>
    </lineage>
</organism>
<dbReference type="RefSeq" id="WP_407673730.1">
    <property type="nucleotide sequence ID" value="NZ_BAAAEM010000002.1"/>
</dbReference>
<comment type="caution">
    <text evidence="1">The sequence shown here is derived from an EMBL/GenBank/DDBJ whole genome shotgun (WGS) entry which is preliminary data.</text>
</comment>
<reference evidence="1 2" key="1">
    <citation type="journal article" date="2019" name="Int. J. Syst. Evol. Microbiol.">
        <title>The Global Catalogue of Microorganisms (GCM) 10K type strain sequencing project: providing services to taxonomists for standard genome sequencing and annotation.</title>
        <authorList>
            <consortium name="The Broad Institute Genomics Platform"/>
            <consortium name="The Broad Institute Genome Sequencing Center for Infectious Disease"/>
            <person name="Wu L."/>
            <person name="Ma J."/>
        </authorList>
    </citation>
    <scope>NUCLEOTIDE SEQUENCE [LARGE SCALE GENOMIC DNA]</scope>
    <source>
        <strain evidence="1 2">JCM 14162</strain>
    </source>
</reference>
<evidence type="ECO:0000313" key="2">
    <source>
        <dbReference type="Proteomes" id="UP001500713"/>
    </source>
</evidence>